<dbReference type="EMBL" id="FUYC01000036">
    <property type="protein sequence ID" value="SKA97758.1"/>
    <property type="molecule type" value="Genomic_DNA"/>
</dbReference>
<dbReference type="Proteomes" id="UP000190027">
    <property type="component" value="Unassembled WGS sequence"/>
</dbReference>
<organism evidence="2 3">
    <name type="scientific">Paucidesulfovibrio gracilis DSM 16080</name>
    <dbReference type="NCBI Taxonomy" id="1121449"/>
    <lineage>
        <taxon>Bacteria</taxon>
        <taxon>Pseudomonadati</taxon>
        <taxon>Thermodesulfobacteriota</taxon>
        <taxon>Desulfovibrionia</taxon>
        <taxon>Desulfovibrionales</taxon>
        <taxon>Desulfovibrionaceae</taxon>
        <taxon>Paucidesulfovibrio</taxon>
    </lineage>
</organism>
<dbReference type="CDD" id="cd22784">
    <property type="entry name" value="DPBB_MltA_YuiC-like"/>
    <property type="match status" value="1"/>
</dbReference>
<dbReference type="AlphaFoldDB" id="A0A1T4Y8C3"/>
<gene>
    <name evidence="2" type="ORF">SAMN02745704_02874</name>
</gene>
<dbReference type="STRING" id="1121449.SAMN02745704_02874"/>
<evidence type="ECO:0000256" key="1">
    <source>
        <dbReference type="SAM" id="Coils"/>
    </source>
</evidence>
<keyword evidence="3" id="KW-1185">Reference proteome</keyword>
<sequence length="165" mass="18683">MNIAIKFICIPLLVAGVVLQAVRLEAKDQRIDTLERDLRMAEYQVETATRTLAVTQALQKRLLEGKRVKTVTVTAYNPHEDQCDADPLVAASMRKVRTGTIAVSRDLFDQGWVFGKKVRIEGLGIFEINDLMNKRFSRSVDVFMWDESQALSFGRRQARAALLDI</sequence>
<feature type="coiled-coil region" evidence="1">
    <location>
        <begin position="24"/>
        <end position="51"/>
    </location>
</feature>
<accession>A0A1T4Y8C3</accession>
<keyword evidence="1" id="KW-0175">Coiled coil</keyword>
<dbReference type="OrthoDB" id="5470692at2"/>
<reference evidence="2 3" key="1">
    <citation type="submission" date="2017-02" db="EMBL/GenBank/DDBJ databases">
        <authorList>
            <person name="Peterson S.W."/>
        </authorList>
    </citation>
    <scope>NUCLEOTIDE SEQUENCE [LARGE SCALE GENOMIC DNA]</scope>
    <source>
        <strain evidence="2 3">DSM 16080</strain>
    </source>
</reference>
<protein>
    <submittedName>
        <fullName evidence="2">3D (Asp-Asp-Asp) domain-containing protein</fullName>
    </submittedName>
</protein>
<evidence type="ECO:0000313" key="3">
    <source>
        <dbReference type="Proteomes" id="UP000190027"/>
    </source>
</evidence>
<dbReference type="RefSeq" id="WP_078718413.1">
    <property type="nucleotide sequence ID" value="NZ_FUYC01000036.1"/>
</dbReference>
<name>A0A1T4Y8C3_9BACT</name>
<proteinExistence type="predicted"/>
<evidence type="ECO:0000313" key="2">
    <source>
        <dbReference type="EMBL" id="SKA97758.1"/>
    </source>
</evidence>